<organism evidence="1">
    <name type="scientific">Tanacetum cinerariifolium</name>
    <name type="common">Dalmatian daisy</name>
    <name type="synonym">Chrysanthemum cinerariifolium</name>
    <dbReference type="NCBI Taxonomy" id="118510"/>
    <lineage>
        <taxon>Eukaryota</taxon>
        <taxon>Viridiplantae</taxon>
        <taxon>Streptophyta</taxon>
        <taxon>Embryophyta</taxon>
        <taxon>Tracheophyta</taxon>
        <taxon>Spermatophyta</taxon>
        <taxon>Magnoliopsida</taxon>
        <taxon>eudicotyledons</taxon>
        <taxon>Gunneridae</taxon>
        <taxon>Pentapetalae</taxon>
        <taxon>asterids</taxon>
        <taxon>campanulids</taxon>
        <taxon>Asterales</taxon>
        <taxon>Asteraceae</taxon>
        <taxon>Asteroideae</taxon>
        <taxon>Anthemideae</taxon>
        <taxon>Anthemidinae</taxon>
        <taxon>Tanacetum</taxon>
    </lineage>
</organism>
<dbReference type="EMBL" id="BKCJ010960862">
    <property type="protein sequence ID" value="GFC54347.1"/>
    <property type="molecule type" value="Genomic_DNA"/>
</dbReference>
<accession>A0A699PX40</accession>
<evidence type="ECO:0000313" key="1">
    <source>
        <dbReference type="EMBL" id="GFC54347.1"/>
    </source>
</evidence>
<gene>
    <name evidence="1" type="ORF">Tci_826317</name>
</gene>
<dbReference type="AlphaFoldDB" id="A0A699PX40"/>
<feature type="non-terminal residue" evidence="1">
    <location>
        <position position="1"/>
    </location>
</feature>
<proteinExistence type="predicted"/>
<comment type="caution">
    <text evidence="1">The sequence shown here is derived from an EMBL/GenBank/DDBJ whole genome shotgun (WGS) entry which is preliminary data.</text>
</comment>
<evidence type="ECO:0008006" key="2">
    <source>
        <dbReference type="Google" id="ProtNLM"/>
    </source>
</evidence>
<name>A0A699PX40_TANCI</name>
<reference evidence="1" key="1">
    <citation type="journal article" date="2019" name="Sci. Rep.">
        <title>Draft genome of Tanacetum cinerariifolium, the natural source of mosquito coil.</title>
        <authorList>
            <person name="Yamashiro T."/>
            <person name="Shiraishi A."/>
            <person name="Satake H."/>
            <person name="Nakayama K."/>
        </authorList>
    </citation>
    <scope>NUCLEOTIDE SEQUENCE</scope>
</reference>
<sequence length="154" mass="17652">VNTKFLNTLPSEWSKFVTDVKLAKSLYTTNYDQLYAYLSQHEWHANEVRITSEKISRSCCIGSQISNSIPSISVTTTFRGIATTSKGNFTAGQPRVVKCYNYQGEGHMVRHCTQSKRLRNVSWFKEKLMLDEAQESYQILDEEQLAFLADPRIS</sequence>
<protein>
    <recommendedName>
        <fullName evidence="2">Retrovirus-related Pol polyprotein from transposon TNT 1-94</fullName>
    </recommendedName>
</protein>